<feature type="transmembrane region" description="Helical" evidence="5">
    <location>
        <begin position="143"/>
        <end position="164"/>
    </location>
</feature>
<dbReference type="GO" id="GO:0016491">
    <property type="term" value="F:oxidoreductase activity"/>
    <property type="evidence" value="ECO:0007669"/>
    <property type="project" value="InterPro"/>
</dbReference>
<dbReference type="RefSeq" id="WP_201917050.1">
    <property type="nucleotide sequence ID" value="NZ_JAERQG010000001.1"/>
</dbReference>
<feature type="transmembrane region" description="Helical" evidence="5">
    <location>
        <begin position="93"/>
        <end position="113"/>
    </location>
</feature>
<dbReference type="Proteomes" id="UP000642920">
    <property type="component" value="Unassembled WGS sequence"/>
</dbReference>
<comment type="caution">
    <text evidence="7">The sequence shown here is derived from an EMBL/GenBank/DDBJ whole genome shotgun (WGS) entry which is preliminary data.</text>
</comment>
<evidence type="ECO:0000259" key="6">
    <source>
        <dbReference type="Pfam" id="PF04116"/>
    </source>
</evidence>
<dbReference type="EMBL" id="JAERQG010000001">
    <property type="protein sequence ID" value="MBL0763939.1"/>
    <property type="molecule type" value="Genomic_DNA"/>
</dbReference>
<evidence type="ECO:0000256" key="3">
    <source>
        <dbReference type="ARBA" id="ARBA00022989"/>
    </source>
</evidence>
<feature type="transmembrane region" description="Helical" evidence="5">
    <location>
        <begin position="15"/>
        <end position="34"/>
    </location>
</feature>
<feature type="transmembrane region" description="Helical" evidence="5">
    <location>
        <begin position="55"/>
        <end position="73"/>
    </location>
</feature>
<reference evidence="7" key="1">
    <citation type="submission" date="2021-01" db="EMBL/GenBank/DDBJ databases">
        <title>Marivirga sp. nov., isolated from intertidal surface sediments.</title>
        <authorList>
            <person name="Zhang M."/>
        </authorList>
    </citation>
    <scope>NUCLEOTIDE SEQUENCE</scope>
    <source>
        <strain evidence="7">SM1354</strain>
    </source>
</reference>
<keyword evidence="2 5" id="KW-0812">Transmembrane</keyword>
<dbReference type="AlphaFoldDB" id="A0A937DIM0"/>
<evidence type="ECO:0000313" key="8">
    <source>
        <dbReference type="Proteomes" id="UP000642920"/>
    </source>
</evidence>
<gene>
    <name evidence="7" type="ORF">JKP34_01670</name>
</gene>
<dbReference type="GO" id="GO:0008610">
    <property type="term" value="P:lipid biosynthetic process"/>
    <property type="evidence" value="ECO:0007669"/>
    <property type="project" value="InterPro"/>
</dbReference>
<name>A0A937DIM0_9BACT</name>
<dbReference type="GO" id="GO:0016020">
    <property type="term" value="C:membrane"/>
    <property type="evidence" value="ECO:0007669"/>
    <property type="project" value="UniProtKB-SubCell"/>
</dbReference>
<keyword evidence="3 5" id="KW-1133">Transmembrane helix</keyword>
<feature type="transmembrane region" description="Helical" evidence="5">
    <location>
        <begin position="170"/>
        <end position="189"/>
    </location>
</feature>
<evidence type="ECO:0000256" key="1">
    <source>
        <dbReference type="ARBA" id="ARBA00004370"/>
    </source>
</evidence>
<comment type="subcellular location">
    <subcellularLocation>
        <location evidence="1">Membrane</location>
    </subcellularLocation>
</comment>
<accession>A0A937DIM0</accession>
<sequence length="263" mass="31293">MEIFLTYGKIVAVSLIRYFIVAGIPFIIFYKLFFEKYLKSKIQERDAKYKDFLREIKNSFFTTLIIGIVAFVFTKTPLRIYSQIYLEKTDYPLWWIPASVVLALVIHDTYFYWMHRAVHAPKLYKHMHKVHHQSINPSPWASYSFHFFEAIAEALIIPIVIFIIPLHPIALFLFALSSFIINVYGHLGFEIAPLWFRRTWLFEVFNTSVHHNLHHSKFKGNYGLYFRVWDRLMGTENPNYVKAYDQIQEKRLTKTYATKVSTT</sequence>
<evidence type="ECO:0000256" key="5">
    <source>
        <dbReference type="SAM" id="Phobius"/>
    </source>
</evidence>
<evidence type="ECO:0000313" key="7">
    <source>
        <dbReference type="EMBL" id="MBL0763939.1"/>
    </source>
</evidence>
<feature type="domain" description="Fatty acid hydroxylase" evidence="6">
    <location>
        <begin position="100"/>
        <end position="235"/>
    </location>
</feature>
<evidence type="ECO:0000256" key="4">
    <source>
        <dbReference type="ARBA" id="ARBA00023136"/>
    </source>
</evidence>
<evidence type="ECO:0000256" key="2">
    <source>
        <dbReference type="ARBA" id="ARBA00022692"/>
    </source>
</evidence>
<proteinExistence type="predicted"/>
<dbReference type="InterPro" id="IPR006694">
    <property type="entry name" value="Fatty_acid_hydroxylase"/>
</dbReference>
<organism evidence="7 8">
    <name type="scientific">Marivirga atlantica</name>
    <dbReference type="NCBI Taxonomy" id="1548457"/>
    <lineage>
        <taxon>Bacteria</taxon>
        <taxon>Pseudomonadati</taxon>
        <taxon>Bacteroidota</taxon>
        <taxon>Cytophagia</taxon>
        <taxon>Cytophagales</taxon>
        <taxon>Marivirgaceae</taxon>
        <taxon>Marivirga</taxon>
    </lineage>
</organism>
<keyword evidence="8" id="KW-1185">Reference proteome</keyword>
<protein>
    <submittedName>
        <fullName evidence="7">Sterol desaturase family protein</fullName>
    </submittedName>
</protein>
<dbReference type="PANTHER" id="PTHR11863">
    <property type="entry name" value="STEROL DESATURASE"/>
    <property type="match status" value="1"/>
</dbReference>
<dbReference type="GO" id="GO:0005506">
    <property type="term" value="F:iron ion binding"/>
    <property type="evidence" value="ECO:0007669"/>
    <property type="project" value="InterPro"/>
</dbReference>
<keyword evidence="4 5" id="KW-0472">Membrane</keyword>
<dbReference type="InterPro" id="IPR050307">
    <property type="entry name" value="Sterol_Desaturase_Related"/>
</dbReference>
<dbReference type="Pfam" id="PF04116">
    <property type="entry name" value="FA_hydroxylase"/>
    <property type="match status" value="1"/>
</dbReference>